<feature type="region of interest" description="Disordered" evidence="1">
    <location>
        <begin position="1"/>
        <end position="25"/>
    </location>
</feature>
<proteinExistence type="predicted"/>
<name>A0A0B4GG03_METGA</name>
<dbReference type="AlphaFoldDB" id="A0A0B4GG03"/>
<gene>
    <name evidence="3" type="ORF">MGU_06877</name>
</gene>
<reference evidence="3 4" key="1">
    <citation type="journal article" date="2014" name="Proc. Natl. Acad. Sci. U.S.A.">
        <title>Trajectory and genomic determinants of fungal-pathogen speciation and host adaptation.</title>
        <authorList>
            <person name="Hu X."/>
            <person name="Xiao G."/>
            <person name="Zheng P."/>
            <person name="Shang Y."/>
            <person name="Su Y."/>
            <person name="Zhang X."/>
            <person name="Liu X."/>
            <person name="Zhan S."/>
            <person name="St Leger R.J."/>
            <person name="Wang C."/>
        </authorList>
    </citation>
    <scope>NUCLEOTIDE SEQUENCE [LARGE SCALE GENOMIC DNA]</scope>
    <source>
        <strain evidence="3 4">ARSEF 977</strain>
    </source>
</reference>
<sequence length="416" mass="47416">MADGKRKATSIAGGYRPAKQRRKGTTISAVTAPNTPVPIPLSSPLKPLPKPNLRDLLTEPATSTFTPVPSQGFPRRISTGLPQDSLLDIFRLFCPIHMLDEWAEYMNQAWEPTYAAEIYLFFGMLMYMSIHLEPRFEHYWSTAPTNPVHPIARFMSRNRFQLLYRRFCVWDTMDPPQGVFNEINNWSNHLQETSVRYWNPASEVSVDEAMPIPMGYKVWVVADSGYFLQWSFHAKGSGPVGYDASLYPELAPTQGIVIDLLSRLPAPPSTSHGYHCFMDNLFSTPELFEFLRDQGTAATGTTCLERIDSRKMAELKTEDRSKDIVAWGTLYVRKHKTKEVMQFAFKDNALVLAMISVEGEPTKMLQIPRLIDEYNHHMNGVDNGNQLRAEFEPPRRIQRGGHQALMYMFLLGVLHP</sequence>
<evidence type="ECO:0000256" key="1">
    <source>
        <dbReference type="SAM" id="MobiDB-lite"/>
    </source>
</evidence>
<evidence type="ECO:0000313" key="3">
    <source>
        <dbReference type="EMBL" id="KID85960.1"/>
    </source>
</evidence>
<comment type="caution">
    <text evidence="3">The sequence shown here is derived from an EMBL/GenBank/DDBJ whole genome shotgun (WGS) entry which is preliminary data.</text>
</comment>
<evidence type="ECO:0000313" key="4">
    <source>
        <dbReference type="Proteomes" id="UP000031192"/>
    </source>
</evidence>
<keyword evidence="4" id="KW-1185">Reference proteome</keyword>
<protein>
    <recommendedName>
        <fullName evidence="2">PiggyBac transposable element-derived protein domain-containing protein</fullName>
    </recommendedName>
</protein>
<dbReference type="InterPro" id="IPR029526">
    <property type="entry name" value="PGBD"/>
</dbReference>
<dbReference type="Proteomes" id="UP000031192">
    <property type="component" value="Unassembled WGS sequence"/>
</dbReference>
<dbReference type="Pfam" id="PF13843">
    <property type="entry name" value="DDE_Tnp_1_7"/>
    <property type="match status" value="1"/>
</dbReference>
<dbReference type="PANTHER" id="PTHR46599:SF3">
    <property type="entry name" value="PIGGYBAC TRANSPOSABLE ELEMENT-DERIVED PROTEIN 4"/>
    <property type="match status" value="1"/>
</dbReference>
<organism evidence="3 4">
    <name type="scientific">Metarhizium guizhouense (strain ARSEF 977)</name>
    <dbReference type="NCBI Taxonomy" id="1276136"/>
    <lineage>
        <taxon>Eukaryota</taxon>
        <taxon>Fungi</taxon>
        <taxon>Dikarya</taxon>
        <taxon>Ascomycota</taxon>
        <taxon>Pezizomycotina</taxon>
        <taxon>Sordariomycetes</taxon>
        <taxon>Hypocreomycetidae</taxon>
        <taxon>Hypocreales</taxon>
        <taxon>Clavicipitaceae</taxon>
        <taxon>Metarhizium</taxon>
    </lineage>
</organism>
<accession>A0A0B4GG03</accession>
<feature type="domain" description="PiggyBac transposable element-derived protein" evidence="2">
    <location>
        <begin position="96"/>
        <end position="407"/>
    </location>
</feature>
<dbReference type="PANTHER" id="PTHR46599">
    <property type="entry name" value="PIGGYBAC TRANSPOSABLE ELEMENT-DERIVED PROTEIN 4"/>
    <property type="match status" value="1"/>
</dbReference>
<dbReference type="HOGENOM" id="CLU_022617_0_1_1"/>
<evidence type="ECO:0000259" key="2">
    <source>
        <dbReference type="Pfam" id="PF13843"/>
    </source>
</evidence>
<dbReference type="EMBL" id="AZNH01000025">
    <property type="protein sequence ID" value="KID85960.1"/>
    <property type="molecule type" value="Genomic_DNA"/>
</dbReference>